<dbReference type="AlphaFoldDB" id="A0A0K8J5Q7"/>
<organism evidence="1 2">
    <name type="scientific">Herbinix luporum</name>
    <dbReference type="NCBI Taxonomy" id="1679721"/>
    <lineage>
        <taxon>Bacteria</taxon>
        <taxon>Bacillati</taxon>
        <taxon>Bacillota</taxon>
        <taxon>Clostridia</taxon>
        <taxon>Lachnospirales</taxon>
        <taxon>Lachnospiraceae</taxon>
        <taxon>Herbinix</taxon>
    </lineage>
</organism>
<evidence type="ECO:0000313" key="1">
    <source>
        <dbReference type="EMBL" id="CUH93011.1"/>
    </source>
</evidence>
<gene>
    <name evidence="1" type="ORF">SD1D_1465</name>
</gene>
<dbReference type="Proteomes" id="UP000196053">
    <property type="component" value="Chromosome I"/>
</dbReference>
<dbReference type="EMBL" id="LN879430">
    <property type="protein sequence ID" value="CUH93011.1"/>
    <property type="molecule type" value="Genomic_DNA"/>
</dbReference>
<protein>
    <submittedName>
        <fullName evidence="1">Uncharacterized protein</fullName>
    </submittedName>
</protein>
<reference evidence="2" key="1">
    <citation type="submission" date="2015-09" db="EMBL/GenBank/DDBJ databases">
        <authorList>
            <person name="Wibberg D."/>
        </authorList>
    </citation>
    <scope>NUCLEOTIDE SEQUENCE [LARGE SCALE GENOMIC DNA]</scope>
    <source>
        <strain evidence="2">SD1D</strain>
    </source>
</reference>
<proteinExistence type="predicted"/>
<keyword evidence="2" id="KW-1185">Reference proteome</keyword>
<sequence>MKYFCYVSDRVGTCYHEFYKGKWDGKTFWKSDSILLHDDTLEELQLYKAFTAVLPDYDPYGETQVNQSQWEAILDYASQLDTEAKPALTEAAAWVKNVFENEGVFTILGI</sequence>
<dbReference type="OrthoDB" id="1821617at2"/>
<accession>A0A0K8J5Q7</accession>
<dbReference type="KEGG" id="hsd:SD1D_1465"/>
<evidence type="ECO:0000313" key="2">
    <source>
        <dbReference type="Proteomes" id="UP000196053"/>
    </source>
</evidence>
<dbReference type="RefSeq" id="WP_058258312.1">
    <property type="nucleotide sequence ID" value="NZ_LN879430.1"/>
</dbReference>
<name>A0A0K8J5Q7_9FIRM</name>